<dbReference type="Proteomes" id="UP000294850">
    <property type="component" value="Unassembled WGS sequence"/>
</dbReference>
<name>A0A4R5DJ51_9BACT</name>
<keyword evidence="3" id="KW-1185">Reference proteome</keyword>
<feature type="signal peptide" evidence="1">
    <location>
        <begin position="1"/>
        <end position="18"/>
    </location>
</feature>
<reference evidence="2 3" key="1">
    <citation type="submission" date="2019-03" db="EMBL/GenBank/DDBJ databases">
        <title>Dyadobacter AR-3-6 sp. nov., isolated from arctic soil.</title>
        <authorList>
            <person name="Chaudhary D.K."/>
        </authorList>
    </citation>
    <scope>NUCLEOTIDE SEQUENCE [LARGE SCALE GENOMIC DNA]</scope>
    <source>
        <strain evidence="2 3">AR-3-6</strain>
    </source>
</reference>
<dbReference type="EMBL" id="SMFL01000010">
    <property type="protein sequence ID" value="TDE11981.1"/>
    <property type="molecule type" value="Genomic_DNA"/>
</dbReference>
<dbReference type="OrthoDB" id="949286at2"/>
<organism evidence="2 3">
    <name type="scientific">Dyadobacter psychrotolerans</name>
    <dbReference type="NCBI Taxonomy" id="2541721"/>
    <lineage>
        <taxon>Bacteria</taxon>
        <taxon>Pseudomonadati</taxon>
        <taxon>Bacteroidota</taxon>
        <taxon>Cytophagia</taxon>
        <taxon>Cytophagales</taxon>
        <taxon>Spirosomataceae</taxon>
        <taxon>Dyadobacter</taxon>
    </lineage>
</organism>
<gene>
    <name evidence="2" type="ORF">E0F88_23280</name>
</gene>
<feature type="chain" id="PRO_5020923654" description="DUF1795 domain-containing protein" evidence="1">
    <location>
        <begin position="19"/>
        <end position="176"/>
    </location>
</feature>
<comment type="caution">
    <text evidence="2">The sequence shown here is derived from an EMBL/GenBank/DDBJ whole genome shotgun (WGS) entry which is preliminary data.</text>
</comment>
<evidence type="ECO:0000313" key="3">
    <source>
        <dbReference type="Proteomes" id="UP000294850"/>
    </source>
</evidence>
<proteinExistence type="predicted"/>
<accession>A0A4R5DJ51</accession>
<evidence type="ECO:0000313" key="2">
    <source>
        <dbReference type="EMBL" id="TDE11981.1"/>
    </source>
</evidence>
<evidence type="ECO:0000256" key="1">
    <source>
        <dbReference type="SAM" id="SignalP"/>
    </source>
</evidence>
<sequence>MKAALYCLFVTLLFVSTACDDNMVKPVSDQEVYFEVSYTNFAWGEQFRGFLIDKDGKIKTYDKPAQWNKVTEKSGLSVAQLKENLSNSVNTDKSVSMAELKENISKISSIGNSFSKPVAKGADQGQTLFYAYRYDAEKLIYTPILLSQTGDVESHNTDAAAIELSAWLAGVLAKVY</sequence>
<dbReference type="RefSeq" id="WP_131960691.1">
    <property type="nucleotide sequence ID" value="NZ_SMFL01000010.1"/>
</dbReference>
<dbReference type="AlphaFoldDB" id="A0A4R5DJ51"/>
<keyword evidence="1" id="KW-0732">Signal</keyword>
<dbReference type="PROSITE" id="PS51257">
    <property type="entry name" value="PROKAR_LIPOPROTEIN"/>
    <property type="match status" value="1"/>
</dbReference>
<protein>
    <recommendedName>
        <fullName evidence="4">DUF1795 domain-containing protein</fullName>
    </recommendedName>
</protein>
<evidence type="ECO:0008006" key="4">
    <source>
        <dbReference type="Google" id="ProtNLM"/>
    </source>
</evidence>